<dbReference type="RefSeq" id="WP_121643821.1">
    <property type="nucleotide sequence ID" value="NZ_RCWN01000001.1"/>
</dbReference>
<keyword evidence="2" id="KW-1185">Reference proteome</keyword>
<protein>
    <recommendedName>
        <fullName evidence="3">VOC family protein</fullName>
    </recommendedName>
</protein>
<reference evidence="1 2" key="1">
    <citation type="submission" date="2018-10" db="EMBL/GenBank/DDBJ databases">
        <title>Notoacmeibacter sp. M2BS9Y-3-1, whole genome shotgun sequence.</title>
        <authorList>
            <person name="Tuo L."/>
        </authorList>
    </citation>
    <scope>NUCLEOTIDE SEQUENCE [LARGE SCALE GENOMIC DNA]</scope>
    <source>
        <strain evidence="1 2">M2BS9Y-3-1</strain>
    </source>
</reference>
<name>A0A3L7JEE6_9HYPH</name>
<gene>
    <name evidence="1" type="ORF">D8780_00180</name>
</gene>
<dbReference type="EMBL" id="RCWN01000001">
    <property type="protein sequence ID" value="RLQ86852.1"/>
    <property type="molecule type" value="Genomic_DNA"/>
</dbReference>
<sequence>MSEQTQISQIGVVCRDLDKTMKAYTDLLGWGPWNVYDHVEPSLHHTHLHGEESKFSMRCAETMVGDMCFELIQPLEGDNIYSEWLEEHGEGFHHMAVMKHTPEESDAFKKRMQDEGAKIMMGGRIGETIEFYYLDTQPMLKIIVESGTGHAIDLKPVRTYP</sequence>
<evidence type="ECO:0000313" key="1">
    <source>
        <dbReference type="EMBL" id="RLQ86852.1"/>
    </source>
</evidence>
<organism evidence="1 2">
    <name type="scientific">Notoacmeibacter ruber</name>
    <dbReference type="NCBI Taxonomy" id="2670375"/>
    <lineage>
        <taxon>Bacteria</taxon>
        <taxon>Pseudomonadati</taxon>
        <taxon>Pseudomonadota</taxon>
        <taxon>Alphaproteobacteria</taxon>
        <taxon>Hyphomicrobiales</taxon>
        <taxon>Notoacmeibacteraceae</taxon>
        <taxon>Notoacmeibacter</taxon>
    </lineage>
</organism>
<proteinExistence type="predicted"/>
<dbReference type="Gene3D" id="3.10.180.10">
    <property type="entry name" value="2,3-Dihydroxybiphenyl 1,2-Dioxygenase, domain 1"/>
    <property type="match status" value="1"/>
</dbReference>
<dbReference type="Proteomes" id="UP000281094">
    <property type="component" value="Unassembled WGS sequence"/>
</dbReference>
<comment type="caution">
    <text evidence="1">The sequence shown here is derived from an EMBL/GenBank/DDBJ whole genome shotgun (WGS) entry which is preliminary data.</text>
</comment>
<accession>A0A3L7JEE6</accession>
<dbReference type="Pfam" id="PF13669">
    <property type="entry name" value="Glyoxalase_4"/>
    <property type="match status" value="1"/>
</dbReference>
<dbReference type="AlphaFoldDB" id="A0A3L7JEE6"/>
<evidence type="ECO:0000313" key="2">
    <source>
        <dbReference type="Proteomes" id="UP000281094"/>
    </source>
</evidence>
<dbReference type="SUPFAM" id="SSF54593">
    <property type="entry name" value="Glyoxalase/Bleomycin resistance protein/Dihydroxybiphenyl dioxygenase"/>
    <property type="match status" value="1"/>
</dbReference>
<evidence type="ECO:0008006" key="3">
    <source>
        <dbReference type="Google" id="ProtNLM"/>
    </source>
</evidence>
<dbReference type="InterPro" id="IPR029068">
    <property type="entry name" value="Glyas_Bleomycin-R_OHBP_Dase"/>
</dbReference>